<dbReference type="InterPro" id="IPR036390">
    <property type="entry name" value="WH_DNA-bd_sf"/>
</dbReference>
<dbReference type="EMBL" id="LRRQ01000144">
    <property type="protein sequence ID" value="OAM88105.1"/>
    <property type="molecule type" value="Genomic_DNA"/>
</dbReference>
<dbReference type="SUPFAM" id="SSF46785">
    <property type="entry name" value="Winged helix' DNA-binding domain"/>
    <property type="match status" value="1"/>
</dbReference>
<dbReference type="Gene3D" id="3.40.50.2300">
    <property type="match status" value="2"/>
</dbReference>
<proteinExistence type="predicted"/>
<dbReference type="PROSITE" id="PS50949">
    <property type="entry name" value="HTH_GNTR"/>
    <property type="match status" value="1"/>
</dbReference>
<dbReference type="PANTHER" id="PTHR30146:SF155">
    <property type="entry name" value="ALANINE RACEMASE"/>
    <property type="match status" value="1"/>
</dbReference>
<dbReference type="CDD" id="cd06267">
    <property type="entry name" value="PBP1_LacI_sugar_binding-like"/>
    <property type="match status" value="1"/>
</dbReference>
<dbReference type="PANTHER" id="PTHR30146">
    <property type="entry name" value="LACI-RELATED TRANSCRIPTIONAL REPRESSOR"/>
    <property type="match status" value="1"/>
</dbReference>
<keyword evidence="6" id="KW-1185">Reference proteome</keyword>
<dbReference type="Pfam" id="PF00392">
    <property type="entry name" value="GntR"/>
    <property type="match status" value="1"/>
</dbReference>
<dbReference type="Proteomes" id="UP000078486">
    <property type="component" value="Unassembled WGS sequence"/>
</dbReference>
<dbReference type="InterPro" id="IPR028082">
    <property type="entry name" value="Peripla_BP_I"/>
</dbReference>
<sequence>METGIIPDMPYNDIPWNLPRRQLLGRQTTDLLREQIARGTWTECLPPERELCATLQISRHTLRVALKQLMEEGIIKAEHGRGNLITARSRRGKKAFEASDIGLLLPGSLDRMLPIHVVWINHLRAMLAERGCRLHLFHGLKYARRDPSSALKQLVTRQKHKCWVLLLSDEPVQRWFQDNKVPCVVAGSIYKDVSLPYCDLDHRAVCRHAAGLLLGRGHRRIALLVQKSRLAGDVESEEGFAEGMRRSPHGDAEMLISNHDATAPGIANAVRRLMARKPAPTALLVVNPFHYLTATTCLTRLGLRVPEDISVVSRDGETYLSYLLPVPTRYEIDPRNFAKALLTMVLEMLESGATSKRTVQLMPACIAGESVAEARKP</sequence>
<dbReference type="Pfam" id="PF13377">
    <property type="entry name" value="Peripla_BP_3"/>
    <property type="match status" value="1"/>
</dbReference>
<name>A0A178IG38_9BACT</name>
<dbReference type="SUPFAM" id="SSF53822">
    <property type="entry name" value="Periplasmic binding protein-like I"/>
    <property type="match status" value="1"/>
</dbReference>
<keyword evidence="2" id="KW-0238">DNA-binding</keyword>
<dbReference type="InterPro" id="IPR000524">
    <property type="entry name" value="Tscrpt_reg_HTH_GntR"/>
</dbReference>
<evidence type="ECO:0000256" key="3">
    <source>
        <dbReference type="ARBA" id="ARBA00023163"/>
    </source>
</evidence>
<organism evidence="5 6">
    <name type="scientific">Termitidicoccus mucosus</name>
    <dbReference type="NCBI Taxonomy" id="1184151"/>
    <lineage>
        <taxon>Bacteria</taxon>
        <taxon>Pseudomonadati</taxon>
        <taxon>Verrucomicrobiota</taxon>
        <taxon>Opitutia</taxon>
        <taxon>Opitutales</taxon>
        <taxon>Opitutaceae</taxon>
        <taxon>Termitidicoccus</taxon>
    </lineage>
</organism>
<protein>
    <recommendedName>
        <fullName evidence="4">HTH gntR-type domain-containing protein</fullName>
    </recommendedName>
</protein>
<evidence type="ECO:0000256" key="1">
    <source>
        <dbReference type="ARBA" id="ARBA00023015"/>
    </source>
</evidence>
<evidence type="ECO:0000313" key="6">
    <source>
        <dbReference type="Proteomes" id="UP000078486"/>
    </source>
</evidence>
<evidence type="ECO:0000313" key="5">
    <source>
        <dbReference type="EMBL" id="OAM88105.1"/>
    </source>
</evidence>
<keyword evidence="1" id="KW-0805">Transcription regulation</keyword>
<dbReference type="InterPro" id="IPR046335">
    <property type="entry name" value="LacI/GalR-like_sensor"/>
</dbReference>
<dbReference type="InterPro" id="IPR036388">
    <property type="entry name" value="WH-like_DNA-bd_sf"/>
</dbReference>
<dbReference type="Gene3D" id="1.10.10.10">
    <property type="entry name" value="Winged helix-like DNA-binding domain superfamily/Winged helix DNA-binding domain"/>
    <property type="match status" value="1"/>
</dbReference>
<evidence type="ECO:0000256" key="2">
    <source>
        <dbReference type="ARBA" id="ARBA00023125"/>
    </source>
</evidence>
<dbReference type="CDD" id="cd07377">
    <property type="entry name" value="WHTH_GntR"/>
    <property type="match status" value="1"/>
</dbReference>
<dbReference type="AlphaFoldDB" id="A0A178IG38"/>
<evidence type="ECO:0000259" key="4">
    <source>
        <dbReference type="PROSITE" id="PS50949"/>
    </source>
</evidence>
<dbReference type="GO" id="GO:0000976">
    <property type="term" value="F:transcription cis-regulatory region binding"/>
    <property type="evidence" value="ECO:0007669"/>
    <property type="project" value="TreeGrafter"/>
</dbReference>
<accession>A0A178IG38</accession>
<gene>
    <name evidence="5" type="ORF">AW736_18700</name>
</gene>
<reference evidence="5 6" key="1">
    <citation type="submission" date="2016-01" db="EMBL/GenBank/DDBJ databases">
        <title>High potential of lignocellulose degradation of a new Verrucomicrobia species.</title>
        <authorList>
            <person name="Wang Y."/>
            <person name="Shi Y."/>
            <person name="Qiu Z."/>
            <person name="Liu S."/>
            <person name="Yang H."/>
        </authorList>
    </citation>
    <scope>NUCLEOTIDE SEQUENCE [LARGE SCALE GENOMIC DNA]</scope>
    <source>
        <strain evidence="5 6">TSB47</strain>
    </source>
</reference>
<dbReference type="STRING" id="1184151.AW736_18700"/>
<feature type="domain" description="HTH gntR-type" evidence="4">
    <location>
        <begin position="22"/>
        <end position="88"/>
    </location>
</feature>
<dbReference type="SMART" id="SM00345">
    <property type="entry name" value="HTH_GNTR"/>
    <property type="match status" value="1"/>
</dbReference>
<dbReference type="PRINTS" id="PR00035">
    <property type="entry name" value="HTHGNTR"/>
</dbReference>
<keyword evidence="3" id="KW-0804">Transcription</keyword>
<dbReference type="GO" id="GO:0003700">
    <property type="term" value="F:DNA-binding transcription factor activity"/>
    <property type="evidence" value="ECO:0007669"/>
    <property type="project" value="InterPro"/>
</dbReference>
<comment type="caution">
    <text evidence="5">The sequence shown here is derived from an EMBL/GenBank/DDBJ whole genome shotgun (WGS) entry which is preliminary data.</text>
</comment>